<dbReference type="EMBL" id="CAMKVN010000179">
    <property type="protein sequence ID" value="CAI2164786.1"/>
    <property type="molecule type" value="Genomic_DNA"/>
</dbReference>
<evidence type="ECO:0000313" key="2">
    <source>
        <dbReference type="EMBL" id="CAI2164786.1"/>
    </source>
</evidence>
<evidence type="ECO:0000313" key="3">
    <source>
        <dbReference type="Proteomes" id="UP001153678"/>
    </source>
</evidence>
<name>A0A9W4SD85_9GLOM</name>
<gene>
    <name evidence="2" type="ORF">FWILDA_LOCUS1741</name>
</gene>
<comment type="caution">
    <text evidence="2">The sequence shown here is derived from an EMBL/GenBank/DDBJ whole genome shotgun (WGS) entry which is preliminary data.</text>
</comment>
<dbReference type="Proteomes" id="UP001153678">
    <property type="component" value="Unassembled WGS sequence"/>
</dbReference>
<sequence length="270" mass="30605">MLFLEETKIPKITITGTVHGSVLIGPLQIGGDADFKTDSKKQIQNFLTIKQFTPKDKEILEKTINFLDAKKIFLNLRQGTIDSLQACCNKFEQAHTTGKYAIIDDVSDIITSVGEITDPLITTSISVSPVKAVGGIMKGVNNLFKNKSLSNNSKKIQEVLVVIDIFDLKKNKTSLFSEHDVFNVLNIWKGKSVITLDEMKDSIEKLNSDLKEFKAKLESEENQFQQRIFTKFEESNNQRHQTQIEVPPKRMVSDGYVINYQSIKNKLKLY</sequence>
<keyword evidence="1" id="KW-0175">Coiled coil</keyword>
<dbReference type="AlphaFoldDB" id="A0A9W4SD85"/>
<accession>A0A9W4SD85</accession>
<proteinExistence type="predicted"/>
<keyword evidence="3" id="KW-1185">Reference proteome</keyword>
<reference evidence="2" key="1">
    <citation type="submission" date="2022-08" db="EMBL/GenBank/DDBJ databases">
        <authorList>
            <person name="Kallberg Y."/>
            <person name="Tangrot J."/>
            <person name="Rosling A."/>
        </authorList>
    </citation>
    <scope>NUCLEOTIDE SEQUENCE</scope>
    <source>
        <strain evidence="2">Wild A</strain>
    </source>
</reference>
<feature type="coiled-coil region" evidence="1">
    <location>
        <begin position="196"/>
        <end position="223"/>
    </location>
</feature>
<evidence type="ECO:0000256" key="1">
    <source>
        <dbReference type="SAM" id="Coils"/>
    </source>
</evidence>
<protein>
    <submittedName>
        <fullName evidence="2">1553_t:CDS:1</fullName>
    </submittedName>
</protein>
<organism evidence="2 3">
    <name type="scientific">Funneliformis geosporum</name>
    <dbReference type="NCBI Taxonomy" id="1117311"/>
    <lineage>
        <taxon>Eukaryota</taxon>
        <taxon>Fungi</taxon>
        <taxon>Fungi incertae sedis</taxon>
        <taxon>Mucoromycota</taxon>
        <taxon>Glomeromycotina</taxon>
        <taxon>Glomeromycetes</taxon>
        <taxon>Glomerales</taxon>
        <taxon>Glomeraceae</taxon>
        <taxon>Funneliformis</taxon>
    </lineage>
</organism>